<organism evidence="1 3">
    <name type="scientific">Lentinus tigrinus ALCF2SS1-6</name>
    <dbReference type="NCBI Taxonomy" id="1328759"/>
    <lineage>
        <taxon>Eukaryota</taxon>
        <taxon>Fungi</taxon>
        <taxon>Dikarya</taxon>
        <taxon>Basidiomycota</taxon>
        <taxon>Agaricomycotina</taxon>
        <taxon>Agaricomycetes</taxon>
        <taxon>Polyporales</taxon>
        <taxon>Polyporaceae</taxon>
        <taxon>Lentinus</taxon>
    </lineage>
</organism>
<evidence type="ECO:0000313" key="2">
    <source>
        <dbReference type="EMBL" id="RPD52296.1"/>
    </source>
</evidence>
<sequence length="135" mass="15378">MVKMYRDTGSWKNYPTNVHVAQEGELVRILGAFLGNGIDQVEIWSVVLTKMVAIRKPLMEVLERWKSGHATLYGKKHIIQMIVGGMTQYLTNVQRMPEAIVRRLTKVIRGFLWNDRTNTPVSMSHVCLPVEQGGL</sequence>
<dbReference type="EMBL" id="ML122376">
    <property type="protein sequence ID" value="RPD52296.1"/>
    <property type="molecule type" value="Genomic_DNA"/>
</dbReference>
<keyword evidence="3" id="KW-1185">Reference proteome</keyword>
<dbReference type="EMBL" id="ML122393">
    <property type="protein sequence ID" value="RPD52200.1"/>
    <property type="molecule type" value="Genomic_DNA"/>
</dbReference>
<dbReference type="Proteomes" id="UP000313359">
    <property type="component" value="Unassembled WGS sequence"/>
</dbReference>
<reference evidence="1" key="1">
    <citation type="journal article" date="2018" name="Genome Biol. Evol.">
        <title>Genomics and development of Lentinus tigrinus, a white-rot wood-decaying mushroom with dimorphic fruiting bodies.</title>
        <authorList>
            <person name="Wu B."/>
            <person name="Xu Z."/>
            <person name="Knudson A."/>
            <person name="Carlson A."/>
            <person name="Chen N."/>
            <person name="Kovaka S."/>
            <person name="LaButti K."/>
            <person name="Lipzen A."/>
            <person name="Pennachio C."/>
            <person name="Riley R."/>
            <person name="Schakwitz W."/>
            <person name="Umezawa K."/>
            <person name="Ohm R.A."/>
            <person name="Grigoriev I.V."/>
            <person name="Nagy L.G."/>
            <person name="Gibbons J."/>
            <person name="Hibbett D."/>
        </authorList>
    </citation>
    <scope>NUCLEOTIDE SEQUENCE [LARGE SCALE GENOMIC DNA]</scope>
    <source>
        <strain evidence="1">ALCF2SS1-6</strain>
    </source>
</reference>
<proteinExistence type="predicted"/>
<dbReference type="OrthoDB" id="2205812at2759"/>
<gene>
    <name evidence="2" type="ORF">L227DRAFT_466918</name>
    <name evidence="1" type="ORF">L227DRAFT_480046</name>
</gene>
<feature type="non-terminal residue" evidence="1">
    <location>
        <position position="135"/>
    </location>
</feature>
<accession>A0A5C2RM80</accession>
<evidence type="ECO:0000313" key="1">
    <source>
        <dbReference type="EMBL" id="RPD52200.1"/>
    </source>
</evidence>
<dbReference type="AlphaFoldDB" id="A0A5C2RM80"/>
<dbReference type="STRING" id="1328759.A0A5C2RM80"/>
<protein>
    <submittedName>
        <fullName evidence="1">Uncharacterized protein</fullName>
    </submittedName>
</protein>
<evidence type="ECO:0000313" key="3">
    <source>
        <dbReference type="Proteomes" id="UP000313359"/>
    </source>
</evidence>
<name>A0A5C2RM80_9APHY</name>